<proteinExistence type="predicted"/>
<evidence type="ECO:0000259" key="1">
    <source>
        <dbReference type="PROSITE" id="PS51819"/>
    </source>
</evidence>
<keyword evidence="2" id="KW-0560">Oxidoreductase</keyword>
<accession>A0A291RMW9</accession>
<reference evidence="2 3" key="1">
    <citation type="submission" date="2017-10" db="EMBL/GenBank/DDBJ databases">
        <title>Comparative genomics between pathogenic Norcardia.</title>
        <authorList>
            <person name="Zeng L."/>
        </authorList>
    </citation>
    <scope>NUCLEOTIDE SEQUENCE [LARGE SCALE GENOMIC DNA]</scope>
    <source>
        <strain evidence="2 3">NC_YFY_NT001</strain>
    </source>
</reference>
<dbReference type="SUPFAM" id="SSF54593">
    <property type="entry name" value="Glyoxalase/Bleomycin resistance protein/Dihydroxybiphenyl dioxygenase"/>
    <property type="match status" value="2"/>
</dbReference>
<dbReference type="InterPro" id="IPR029068">
    <property type="entry name" value="Glyas_Bleomycin-R_OHBP_Dase"/>
</dbReference>
<dbReference type="Proteomes" id="UP000221961">
    <property type="component" value="Chromosome"/>
</dbReference>
<dbReference type="InterPro" id="IPR004360">
    <property type="entry name" value="Glyas_Fos-R_dOase_dom"/>
</dbReference>
<dbReference type="KEGG" id="ntp:CRH09_23150"/>
<gene>
    <name evidence="2" type="ORF">CRH09_23150</name>
</gene>
<dbReference type="RefSeq" id="WP_098695716.1">
    <property type="nucleotide sequence ID" value="NZ_CP023778.1"/>
</dbReference>
<dbReference type="Gene3D" id="3.10.180.10">
    <property type="entry name" value="2,3-Dihydroxybiphenyl 1,2-Dioxygenase, domain 1"/>
    <property type="match status" value="2"/>
</dbReference>
<dbReference type="PROSITE" id="PS51819">
    <property type="entry name" value="VOC"/>
    <property type="match status" value="1"/>
</dbReference>
<dbReference type="EMBL" id="CP023778">
    <property type="protein sequence ID" value="ATL68650.1"/>
    <property type="molecule type" value="Genomic_DNA"/>
</dbReference>
<feature type="domain" description="VOC" evidence="1">
    <location>
        <begin position="144"/>
        <end position="258"/>
    </location>
</feature>
<dbReference type="GeneID" id="88360249"/>
<evidence type="ECO:0000313" key="3">
    <source>
        <dbReference type="Proteomes" id="UP000221961"/>
    </source>
</evidence>
<sequence>MALHRLSSVTIGVPNVTETAAYYTDFGLIPAADGWFHTRDGGRQLRLLATPRRRLLELRVGVDSADDLRSAATRLSRLGVPYHLETATLAAVEPVTRTRAVLEVLPRLQQRAVPPTPYNGPGRLERVDTRAPGVLRVSAVLPRKLGHAVLGTPDLDTTVGFFRDGLGFLASDLIKDTGAFLRCSTDHHNLLVQAAPVGFLHHTSWQVDDVDEVGRGATTMLAHHPERHVWGLGRHLIGSNFFWYLKDPAGNFTEYYSDMDTILDAQLWTPDTFDAPTSTYAWGPPPPPSWITPDDLATLMTATHQS</sequence>
<dbReference type="InterPro" id="IPR037523">
    <property type="entry name" value="VOC_core"/>
</dbReference>
<dbReference type="AlphaFoldDB" id="A0A291RMW9"/>
<protein>
    <submittedName>
        <fullName evidence="2">Dioxygenase</fullName>
    </submittedName>
</protein>
<organism evidence="2 3">
    <name type="scientific">Nocardia terpenica</name>
    <dbReference type="NCBI Taxonomy" id="455432"/>
    <lineage>
        <taxon>Bacteria</taxon>
        <taxon>Bacillati</taxon>
        <taxon>Actinomycetota</taxon>
        <taxon>Actinomycetes</taxon>
        <taxon>Mycobacteriales</taxon>
        <taxon>Nocardiaceae</taxon>
        <taxon>Nocardia</taxon>
    </lineage>
</organism>
<dbReference type="GO" id="GO:0051213">
    <property type="term" value="F:dioxygenase activity"/>
    <property type="evidence" value="ECO:0007669"/>
    <property type="project" value="UniProtKB-KW"/>
</dbReference>
<keyword evidence="2" id="KW-0223">Dioxygenase</keyword>
<name>A0A291RMW9_9NOCA</name>
<dbReference type="Pfam" id="PF00903">
    <property type="entry name" value="Glyoxalase"/>
    <property type="match status" value="1"/>
</dbReference>
<evidence type="ECO:0000313" key="2">
    <source>
        <dbReference type="EMBL" id="ATL68650.1"/>
    </source>
</evidence>